<organism evidence="2">
    <name type="scientific">uncultured Caudovirales phage</name>
    <dbReference type="NCBI Taxonomy" id="2100421"/>
    <lineage>
        <taxon>Viruses</taxon>
        <taxon>Duplodnaviria</taxon>
        <taxon>Heunggongvirae</taxon>
        <taxon>Uroviricota</taxon>
        <taxon>Caudoviricetes</taxon>
        <taxon>Peduoviridae</taxon>
        <taxon>Maltschvirus</taxon>
        <taxon>Maltschvirus maltsch</taxon>
    </lineage>
</organism>
<proteinExistence type="predicted"/>
<feature type="region of interest" description="Disordered" evidence="1">
    <location>
        <begin position="265"/>
        <end position="284"/>
    </location>
</feature>
<name>A0A6J5NBB4_9CAUD</name>
<gene>
    <name evidence="2" type="ORF">UFOVP629_59</name>
</gene>
<reference evidence="2" key="1">
    <citation type="submission" date="2020-04" db="EMBL/GenBank/DDBJ databases">
        <authorList>
            <person name="Chiriac C."/>
            <person name="Salcher M."/>
            <person name="Ghai R."/>
            <person name="Kavagutti S V."/>
        </authorList>
    </citation>
    <scope>NUCLEOTIDE SEQUENCE</scope>
</reference>
<accession>A0A6J5NBB4</accession>
<sequence>MRVFFGGAEKGSHRSLLLANEVQNMAVNLTHLPIPKTKEFHIPTVFGGADVILYTSENDEDENRYTDFVRTHIDDLAFVIGRPGYDGDWMGEKYIPVWSDDDDLERLAWLCQRYGRAAISDKAITGKTIPRIRSLSQRWNAELLGLTSKPDIIEALPWAAVVVGSWTSAIRYGETQIWDGHGLRRYPAQQKESSRRKHRSDIMRLGIDFDAIMEDDVTAVGNLAIRSWMEWENHSFGAYDPQEVPDEEEFVNNESDEIVAIPPETHTGVKPVSRGTGIASAPVEKRHESDRVLLPVIGIEHIVSMGTQSASDQGEHIEINPEETAVIKYQSNPLRQCDSCYLAARCPAFREHSDCGFKLPVEIRTKDQLQAILQAMLEMQASRVLFARFAEELEGQGLDPALSSEMDRLFSLVDKFKNISDSRDMMRIEVEARGGAGVLSRLFGNRAGDVARQLPGGGLDQSMTDRFISDVINIDGQN</sequence>
<protein>
    <submittedName>
        <fullName evidence="2">Uncharacterized protein</fullName>
    </submittedName>
</protein>
<dbReference type="EMBL" id="LR796612">
    <property type="protein sequence ID" value="CAB4154328.1"/>
    <property type="molecule type" value="Genomic_DNA"/>
</dbReference>
<evidence type="ECO:0000313" key="2">
    <source>
        <dbReference type="EMBL" id="CAB4154328.1"/>
    </source>
</evidence>
<evidence type="ECO:0000256" key="1">
    <source>
        <dbReference type="SAM" id="MobiDB-lite"/>
    </source>
</evidence>